<keyword evidence="2" id="KW-1185">Reference proteome</keyword>
<dbReference type="EMBL" id="JBHUDC010000003">
    <property type="protein sequence ID" value="MFD1513464.1"/>
    <property type="molecule type" value="Genomic_DNA"/>
</dbReference>
<organism evidence="1 2">
    <name type="scientific">Halomarina rubra</name>
    <dbReference type="NCBI Taxonomy" id="2071873"/>
    <lineage>
        <taxon>Archaea</taxon>
        <taxon>Methanobacteriati</taxon>
        <taxon>Methanobacteriota</taxon>
        <taxon>Stenosarchaea group</taxon>
        <taxon>Halobacteria</taxon>
        <taxon>Halobacteriales</taxon>
        <taxon>Natronomonadaceae</taxon>
        <taxon>Halomarina</taxon>
    </lineage>
</organism>
<accession>A0ABD6AX74</accession>
<evidence type="ECO:0000313" key="2">
    <source>
        <dbReference type="Proteomes" id="UP001597187"/>
    </source>
</evidence>
<dbReference type="AlphaFoldDB" id="A0ABD6AX74"/>
<name>A0ABD6AX74_9EURY</name>
<comment type="caution">
    <text evidence="1">The sequence shown here is derived from an EMBL/GenBank/DDBJ whole genome shotgun (WGS) entry which is preliminary data.</text>
</comment>
<reference evidence="1 2" key="1">
    <citation type="journal article" date="2019" name="Int. J. Syst. Evol. Microbiol.">
        <title>The Global Catalogue of Microorganisms (GCM) 10K type strain sequencing project: providing services to taxonomists for standard genome sequencing and annotation.</title>
        <authorList>
            <consortium name="The Broad Institute Genomics Platform"/>
            <consortium name="The Broad Institute Genome Sequencing Center for Infectious Disease"/>
            <person name="Wu L."/>
            <person name="Ma J."/>
        </authorList>
    </citation>
    <scope>NUCLEOTIDE SEQUENCE [LARGE SCALE GENOMIC DNA]</scope>
    <source>
        <strain evidence="1 2">CGMCC 1.12563</strain>
    </source>
</reference>
<gene>
    <name evidence="1" type="ORF">ACFSBT_09260</name>
</gene>
<dbReference type="Proteomes" id="UP001597187">
    <property type="component" value="Unassembled WGS sequence"/>
</dbReference>
<proteinExistence type="predicted"/>
<dbReference type="RefSeq" id="WP_250873417.1">
    <property type="nucleotide sequence ID" value="NZ_JALXFV010000003.1"/>
</dbReference>
<evidence type="ECO:0000313" key="1">
    <source>
        <dbReference type="EMBL" id="MFD1513464.1"/>
    </source>
</evidence>
<protein>
    <submittedName>
        <fullName evidence="1">Uncharacterized protein</fullName>
    </submittedName>
</protein>
<sequence length="635" mass="69763">MSSVNEEVVAGAGAEWFFFHGGPGAPRYGGDPTKHAVDHDTETFVREVLQNANDQGIDDETVEVTFRFVDLEGDALKEFLKALGWGEGLHPRLQSVVESGRGDQYAELLERLDDPEDEEPSLRLLVVEDRNTTGLTGGWGEDSNYAALVRDELYSNKRGENAGGSYGVGKSVLWTFSGASTVVFNSNPIGDTIEHPQTTRLIGRAKLPTHTFGDGDQDYQGAGWLCVPEETETGVRPSSVRGREARALAERLHVDRPRVSGTSVLIAGFRDPTRDAEPTLETLSDEFVEAAIKYFWPAMYRGDLRVTVETSSGTTRADLGEAETIRPFVECYADRYADNEELEAPGDVAGYDFPIEIPRRTDGSPTSDGSVRLAARLTGPTDDETLVNHVALFRGSGMVVKYLDQRRVAFGDRNFHAVLAAGSARAEGAPDLGDREVDRFLRFAEPPTHDEWHSTENLREQYKYGFRSALERMFDDVREGLRNLVSRPLHGGTGRIDRLGDKFPVHGEGRRMRLGNGSEEAFSLDASTRFDDGRWVVDGTVEPLVEHTGWRSEVSLVTLGEDGRADRRVELESLSTDSDSVDTEFTDESAALVASESTGVVTFEGRSVSLGIDDADLVGETRLELEATIAVEDES</sequence>